<dbReference type="AlphaFoldDB" id="A0A397TRD0"/>
<keyword evidence="2" id="KW-1185">Reference proteome</keyword>
<dbReference type="EMBL" id="QKYT01000008">
    <property type="protein sequence ID" value="RIA99017.1"/>
    <property type="molecule type" value="Genomic_DNA"/>
</dbReference>
<sequence length="247" mass="27488">MKESKSKSISLPDILLESNVPKNSFKSSKSIFSTLVSLPCMITSTVLKFGKMLSKPKLMSISDCSNNIREYSSTVKTLLLLSSTSLVVLTFNKPFPNVVVVVSVDDPSTVEIGKSFILNNDIKSLSVTAFEVEIEKLFSVKLVGNPFNCDEFGEFGCDELGCDLFLFSWSTFNVIPKVFKVIVLLFESEIDFSGKFEETSFKFFDTFLDLVDDNSSTLFVDSEFDNILLDSICDNSSEFDKVSSVLD</sequence>
<organism evidence="1 2">
    <name type="scientific">Glomus cerebriforme</name>
    <dbReference type="NCBI Taxonomy" id="658196"/>
    <lineage>
        <taxon>Eukaryota</taxon>
        <taxon>Fungi</taxon>
        <taxon>Fungi incertae sedis</taxon>
        <taxon>Mucoromycota</taxon>
        <taxon>Glomeromycotina</taxon>
        <taxon>Glomeromycetes</taxon>
        <taxon>Glomerales</taxon>
        <taxon>Glomeraceae</taxon>
        <taxon>Glomus</taxon>
    </lineage>
</organism>
<feature type="non-terminal residue" evidence="1">
    <location>
        <position position="247"/>
    </location>
</feature>
<protein>
    <submittedName>
        <fullName evidence="1">Uncharacterized protein</fullName>
    </submittedName>
</protein>
<name>A0A397TRD0_9GLOM</name>
<evidence type="ECO:0000313" key="2">
    <source>
        <dbReference type="Proteomes" id="UP000265703"/>
    </source>
</evidence>
<comment type="caution">
    <text evidence="1">The sequence shown here is derived from an EMBL/GenBank/DDBJ whole genome shotgun (WGS) entry which is preliminary data.</text>
</comment>
<proteinExistence type="predicted"/>
<accession>A0A397TRD0</accession>
<evidence type="ECO:0000313" key="1">
    <source>
        <dbReference type="EMBL" id="RIA99017.1"/>
    </source>
</evidence>
<reference evidence="1 2" key="1">
    <citation type="submission" date="2018-06" db="EMBL/GenBank/DDBJ databases">
        <title>Comparative genomics reveals the genomic features of Rhizophagus irregularis, R. cerebriforme, R. diaphanum and Gigaspora rosea, and their symbiotic lifestyle signature.</title>
        <authorList>
            <person name="Morin E."/>
            <person name="San Clemente H."/>
            <person name="Chen E.C.H."/>
            <person name="De La Providencia I."/>
            <person name="Hainaut M."/>
            <person name="Kuo A."/>
            <person name="Kohler A."/>
            <person name="Murat C."/>
            <person name="Tang N."/>
            <person name="Roy S."/>
            <person name="Loubradou J."/>
            <person name="Henrissat B."/>
            <person name="Grigoriev I.V."/>
            <person name="Corradi N."/>
            <person name="Roux C."/>
            <person name="Martin F.M."/>
        </authorList>
    </citation>
    <scope>NUCLEOTIDE SEQUENCE [LARGE SCALE GENOMIC DNA]</scope>
    <source>
        <strain evidence="1 2">DAOM 227022</strain>
    </source>
</reference>
<dbReference type="Proteomes" id="UP000265703">
    <property type="component" value="Unassembled WGS sequence"/>
</dbReference>
<gene>
    <name evidence="1" type="ORF">C1645_748293</name>
</gene>